<accession>A0A2K1QLB6</accession>
<feature type="transmembrane region" description="Helical" evidence="7">
    <location>
        <begin position="457"/>
        <end position="479"/>
    </location>
</feature>
<dbReference type="Proteomes" id="UP000243797">
    <property type="component" value="Unassembled WGS sequence"/>
</dbReference>
<dbReference type="InterPro" id="IPR036259">
    <property type="entry name" value="MFS_trans_sf"/>
</dbReference>
<feature type="transmembrane region" description="Helical" evidence="7">
    <location>
        <begin position="286"/>
        <end position="306"/>
    </location>
</feature>
<comment type="caution">
    <text evidence="8">The sequence shown here is derived from an EMBL/GenBank/DDBJ whole genome shotgun (WGS) entry which is preliminary data.</text>
</comment>
<evidence type="ECO:0000256" key="3">
    <source>
        <dbReference type="ARBA" id="ARBA00022692"/>
    </source>
</evidence>
<protein>
    <recommendedName>
        <fullName evidence="10">Major facilitator superfamily (MFS) profile domain-containing protein</fullName>
    </recommendedName>
</protein>
<sequence length="585" mass="66343">MRQYEFKIPLSSAGRVEEEADLDAVEGLLIKDSPSESTPFLGGPQSPRYDSDASVDARGDEHKLHSLAKGESPLPNRTGGAFAVGSLEEYHKPVAGYEGLHRYDPSYQWEPVEEKRLVRKIDYRICSWVCLMFFALQLDRGNISQAIAGNMLTDLGLSTNEYNTGQTIFYISFLLAELPSQLISKKLGPDNWIPVQMVSWSLVASLQALLSGRSSFYACRSLLGLIEGGFIPDVILYLSYWYTSTELPRRLSYFWASCQGTYIVSAFLAFGILHMDGIRGLEGWRWLFAIEGTATGLIGIFSWFYLPPSPTQTASIFRGKDGWFTEHEEKVMVNRILRDDPSKGDMHNREGLSFAMFRECIGDYHMWPIYLIGLSWLIPASPMTQYLTLTLRSAGYDPFETNLLTIPAYMIFIFGLLFVTWLSEKLDERFLLATLSQLWCLPCLIALVALPEQRSSWATWALSSMLYAEPYFHAVIVAITSRNAGSVRTRTVASALYNMGVQASHIIGSNIYREDDKPLYFRGNKILIGVCCYNIILFVGTKLFYTSVNRKREEAWNAMSKAERKHYLANTRDQGNKRLDFRFAH</sequence>
<keyword evidence="5 7" id="KW-0472">Membrane</keyword>
<evidence type="ECO:0000256" key="5">
    <source>
        <dbReference type="ARBA" id="ARBA00023136"/>
    </source>
</evidence>
<feature type="transmembrane region" description="Helical" evidence="7">
    <location>
        <begin position="367"/>
        <end position="391"/>
    </location>
</feature>
<evidence type="ECO:0000256" key="6">
    <source>
        <dbReference type="SAM" id="MobiDB-lite"/>
    </source>
</evidence>
<dbReference type="PANTHER" id="PTHR43791:SF104">
    <property type="entry name" value="MAJOR FACILITATOR SUPERFAMILY (MFS) PROFILE DOMAIN-CONTAINING PROTEIN-RELATED"/>
    <property type="match status" value="1"/>
</dbReference>
<dbReference type="InterPro" id="IPR011701">
    <property type="entry name" value="MFS"/>
</dbReference>
<reference evidence="8 9" key="1">
    <citation type="submission" date="2017-06" db="EMBL/GenBank/DDBJ databases">
        <title>Draft genome sequence of a variant of Elsinoe murrayae.</title>
        <authorList>
            <person name="Cheng Q."/>
        </authorList>
    </citation>
    <scope>NUCLEOTIDE SEQUENCE [LARGE SCALE GENOMIC DNA]</scope>
    <source>
        <strain evidence="8 9">CQ-2017a</strain>
    </source>
</reference>
<proteinExistence type="predicted"/>
<dbReference type="InParanoid" id="A0A2K1QLB6"/>
<keyword evidence="3 7" id="KW-0812">Transmembrane</keyword>
<feature type="transmembrane region" description="Helical" evidence="7">
    <location>
        <begin position="222"/>
        <end position="242"/>
    </location>
</feature>
<evidence type="ECO:0008006" key="10">
    <source>
        <dbReference type="Google" id="ProtNLM"/>
    </source>
</evidence>
<keyword evidence="2" id="KW-0813">Transport</keyword>
<feature type="transmembrane region" description="Helical" evidence="7">
    <location>
        <begin position="429"/>
        <end position="450"/>
    </location>
</feature>
<feature type="region of interest" description="Disordered" evidence="6">
    <location>
        <begin position="30"/>
        <end position="61"/>
    </location>
</feature>
<dbReference type="EMBL" id="NKHZ01000068">
    <property type="protein sequence ID" value="PNS15680.1"/>
    <property type="molecule type" value="Genomic_DNA"/>
</dbReference>
<dbReference type="PANTHER" id="PTHR43791">
    <property type="entry name" value="PERMEASE-RELATED"/>
    <property type="match status" value="1"/>
</dbReference>
<dbReference type="FunFam" id="1.20.1250.20:FF:000106">
    <property type="entry name" value="MFS transporter, putative"/>
    <property type="match status" value="1"/>
</dbReference>
<gene>
    <name evidence="8" type="ORF">CAC42_4132</name>
</gene>
<dbReference type="AlphaFoldDB" id="A0A2K1QLB6"/>
<evidence type="ECO:0000256" key="4">
    <source>
        <dbReference type="ARBA" id="ARBA00022989"/>
    </source>
</evidence>
<evidence type="ECO:0000313" key="9">
    <source>
        <dbReference type="Proteomes" id="UP000243797"/>
    </source>
</evidence>
<feature type="transmembrane region" description="Helical" evidence="7">
    <location>
        <begin position="403"/>
        <end position="423"/>
    </location>
</feature>
<dbReference type="Gene3D" id="1.20.1250.20">
    <property type="entry name" value="MFS general substrate transporter like domains"/>
    <property type="match status" value="2"/>
</dbReference>
<dbReference type="GO" id="GO:0016020">
    <property type="term" value="C:membrane"/>
    <property type="evidence" value="ECO:0007669"/>
    <property type="project" value="UniProtKB-SubCell"/>
</dbReference>
<keyword evidence="4 7" id="KW-1133">Transmembrane helix</keyword>
<organism evidence="8 9">
    <name type="scientific">Sphaceloma murrayae</name>
    <dbReference type="NCBI Taxonomy" id="2082308"/>
    <lineage>
        <taxon>Eukaryota</taxon>
        <taxon>Fungi</taxon>
        <taxon>Dikarya</taxon>
        <taxon>Ascomycota</taxon>
        <taxon>Pezizomycotina</taxon>
        <taxon>Dothideomycetes</taxon>
        <taxon>Dothideomycetidae</taxon>
        <taxon>Myriangiales</taxon>
        <taxon>Elsinoaceae</taxon>
        <taxon>Sphaceloma</taxon>
    </lineage>
</organism>
<keyword evidence="9" id="KW-1185">Reference proteome</keyword>
<dbReference type="GO" id="GO:0022857">
    <property type="term" value="F:transmembrane transporter activity"/>
    <property type="evidence" value="ECO:0007669"/>
    <property type="project" value="InterPro"/>
</dbReference>
<dbReference type="FunCoup" id="A0A2K1QLB6">
    <property type="interactions" value="62"/>
</dbReference>
<comment type="subcellular location">
    <subcellularLocation>
        <location evidence="1">Membrane</location>
        <topology evidence="1">Multi-pass membrane protein</topology>
    </subcellularLocation>
</comment>
<evidence type="ECO:0000256" key="2">
    <source>
        <dbReference type="ARBA" id="ARBA00022448"/>
    </source>
</evidence>
<feature type="transmembrane region" description="Helical" evidence="7">
    <location>
        <begin position="526"/>
        <end position="545"/>
    </location>
</feature>
<dbReference type="FunFam" id="1.20.1250.20:FF:000247">
    <property type="entry name" value="MFS general substrate transporter"/>
    <property type="match status" value="1"/>
</dbReference>
<evidence type="ECO:0000256" key="1">
    <source>
        <dbReference type="ARBA" id="ARBA00004141"/>
    </source>
</evidence>
<feature type="transmembrane region" description="Helical" evidence="7">
    <location>
        <begin position="254"/>
        <end position="274"/>
    </location>
</feature>
<evidence type="ECO:0000313" key="8">
    <source>
        <dbReference type="EMBL" id="PNS15680.1"/>
    </source>
</evidence>
<dbReference type="Pfam" id="PF07690">
    <property type="entry name" value="MFS_1"/>
    <property type="match status" value="1"/>
</dbReference>
<name>A0A2K1QLB6_9PEZI</name>
<evidence type="ECO:0000256" key="7">
    <source>
        <dbReference type="SAM" id="Phobius"/>
    </source>
</evidence>
<dbReference type="SUPFAM" id="SSF103473">
    <property type="entry name" value="MFS general substrate transporter"/>
    <property type="match status" value="1"/>
</dbReference>
<feature type="compositionally biased region" description="Basic and acidic residues" evidence="6">
    <location>
        <begin position="49"/>
        <end position="61"/>
    </location>
</feature>
<dbReference type="OrthoDB" id="1935484at2759"/>